<feature type="domain" description="C2H2-type" evidence="12">
    <location>
        <begin position="277"/>
        <end position="304"/>
    </location>
</feature>
<keyword evidence="14" id="KW-1185">Reference proteome</keyword>
<dbReference type="PANTHER" id="PTHR23235">
    <property type="entry name" value="KRUEPPEL-LIKE TRANSCRIPTION FACTOR"/>
    <property type="match status" value="1"/>
</dbReference>
<evidence type="ECO:0000256" key="8">
    <source>
        <dbReference type="ARBA" id="ARBA00023125"/>
    </source>
</evidence>
<feature type="domain" description="C2H2-type" evidence="12">
    <location>
        <begin position="389"/>
        <end position="411"/>
    </location>
</feature>
<dbReference type="Pfam" id="PF00096">
    <property type="entry name" value="zf-C2H2"/>
    <property type="match status" value="8"/>
</dbReference>
<evidence type="ECO:0000256" key="10">
    <source>
        <dbReference type="ARBA" id="ARBA00023242"/>
    </source>
</evidence>
<dbReference type="GeneID" id="103052496"/>
<dbReference type="FunFam" id="3.30.160.60:FF:002090">
    <property type="entry name" value="Zinc finger protein 473"/>
    <property type="match status" value="3"/>
</dbReference>
<dbReference type="PROSITE" id="PS00028">
    <property type="entry name" value="ZINC_FINGER_C2H2_1"/>
    <property type="match status" value="8"/>
</dbReference>
<dbReference type="InterPro" id="IPR001909">
    <property type="entry name" value="KRAB"/>
</dbReference>
<evidence type="ECO:0000256" key="1">
    <source>
        <dbReference type="ARBA" id="ARBA00004123"/>
    </source>
</evidence>
<proteinExistence type="inferred from homology"/>
<keyword evidence="8" id="KW-0238">DNA-binding</keyword>
<dbReference type="PROSITE" id="PS50805">
    <property type="entry name" value="KRAB"/>
    <property type="match status" value="1"/>
</dbReference>
<dbReference type="AlphaFoldDB" id="A0A9F5J5B6"/>
<dbReference type="OrthoDB" id="6591996at2759"/>
<gene>
    <name evidence="15" type="primary">LOC103052496</name>
</gene>
<dbReference type="KEGG" id="pbi:103052496"/>
<organism evidence="14 15">
    <name type="scientific">Python bivittatus</name>
    <name type="common">Burmese python</name>
    <name type="synonym">Python molurus bivittatus</name>
    <dbReference type="NCBI Taxonomy" id="176946"/>
    <lineage>
        <taxon>Eukaryota</taxon>
        <taxon>Metazoa</taxon>
        <taxon>Chordata</taxon>
        <taxon>Craniata</taxon>
        <taxon>Vertebrata</taxon>
        <taxon>Euteleostomi</taxon>
        <taxon>Lepidosauria</taxon>
        <taxon>Squamata</taxon>
        <taxon>Bifurcata</taxon>
        <taxon>Unidentata</taxon>
        <taxon>Episquamata</taxon>
        <taxon>Toxicofera</taxon>
        <taxon>Serpentes</taxon>
        <taxon>Henophidia</taxon>
        <taxon>Pythonidae</taxon>
        <taxon>Python</taxon>
    </lineage>
</organism>
<evidence type="ECO:0000256" key="9">
    <source>
        <dbReference type="ARBA" id="ARBA00023163"/>
    </source>
</evidence>
<evidence type="ECO:0000256" key="3">
    <source>
        <dbReference type="ARBA" id="ARBA00022723"/>
    </source>
</evidence>
<dbReference type="SUPFAM" id="SSF57667">
    <property type="entry name" value="beta-beta-alpha zinc fingers"/>
    <property type="match status" value="5"/>
</dbReference>
<evidence type="ECO:0000256" key="5">
    <source>
        <dbReference type="ARBA" id="ARBA00022771"/>
    </source>
</evidence>
<sequence length="419" mass="47511">MVSMAPPGTPLLCGGAETGVGPPTQAHVSLKEVAVSFTEEEWALLDASQRALHQEVMLENCRNVASLAGDGQEKAAWEEAGLMPSGVNLYHVKEEELQNRWELQRFEKIQSNDRWEKSSTSRPPELYGFLSQQDQRGKCLGYGAIRRDEPDFSQDCKTHTEDQERDYRVHGNRFSQIFPFSLQPRVYTGEKRYKCLECGKSFSISSYLISHRRIHTGEKPYKCRECGKSFRVSATLTRHQIIHTEEKPYKCTECGKNFSDSSTLTSHKRIHTGEKPYKCLECGRSFSQSGHLTAHKRIHTGEKPYQCRECGKSFRWSSQLSSHISIHTGEKPYKCLHCGKNFSKSSDLTRHQRIHTGEKPYKCLVCGKSFSMSSTLTSHKRTHTGEKPYTCLLCGKSFCQSGHLTSHKRTHVLGVASHA</sequence>
<keyword evidence="9" id="KW-0804">Transcription</keyword>
<evidence type="ECO:0000256" key="11">
    <source>
        <dbReference type="PROSITE-ProRule" id="PRU00042"/>
    </source>
</evidence>
<evidence type="ECO:0000259" key="13">
    <source>
        <dbReference type="PROSITE" id="PS50805"/>
    </source>
</evidence>
<dbReference type="Pfam" id="PF01352">
    <property type="entry name" value="KRAB"/>
    <property type="match status" value="1"/>
</dbReference>
<dbReference type="SUPFAM" id="SSF109640">
    <property type="entry name" value="KRAB domain (Kruppel-associated box)"/>
    <property type="match status" value="1"/>
</dbReference>
<keyword evidence="3" id="KW-0479">Metal-binding</keyword>
<evidence type="ECO:0000256" key="2">
    <source>
        <dbReference type="ARBA" id="ARBA00006991"/>
    </source>
</evidence>
<dbReference type="FunFam" id="3.30.160.60:FF:001997">
    <property type="entry name" value="Uncharacterized protein"/>
    <property type="match status" value="2"/>
</dbReference>
<feature type="domain" description="C2H2-type" evidence="12">
    <location>
        <begin position="333"/>
        <end position="360"/>
    </location>
</feature>
<dbReference type="GO" id="GO:0005634">
    <property type="term" value="C:nucleus"/>
    <property type="evidence" value="ECO:0007669"/>
    <property type="project" value="UniProtKB-SubCell"/>
</dbReference>
<feature type="domain" description="C2H2-type" evidence="12">
    <location>
        <begin position="249"/>
        <end position="276"/>
    </location>
</feature>
<feature type="domain" description="KRAB" evidence="13">
    <location>
        <begin position="28"/>
        <end position="113"/>
    </location>
</feature>
<feature type="domain" description="C2H2-type" evidence="12">
    <location>
        <begin position="361"/>
        <end position="388"/>
    </location>
</feature>
<evidence type="ECO:0000313" key="14">
    <source>
        <dbReference type="Proteomes" id="UP000695026"/>
    </source>
</evidence>
<comment type="similarity">
    <text evidence="2">Belongs to the krueppel C2H2-type zinc-finger protein family.</text>
</comment>
<keyword evidence="10" id="KW-0539">Nucleus</keyword>
<evidence type="ECO:0000259" key="12">
    <source>
        <dbReference type="PROSITE" id="PS50157"/>
    </source>
</evidence>
<dbReference type="SMART" id="SM00349">
    <property type="entry name" value="KRAB"/>
    <property type="match status" value="1"/>
</dbReference>
<dbReference type="FunFam" id="3.30.160.60:FF:001772">
    <property type="entry name" value="Uncharacterized protein"/>
    <property type="match status" value="1"/>
</dbReference>
<reference evidence="15" key="1">
    <citation type="submission" date="2025-08" db="UniProtKB">
        <authorList>
            <consortium name="RefSeq"/>
        </authorList>
    </citation>
    <scope>IDENTIFICATION</scope>
    <source>
        <tissue evidence="15">Liver</tissue>
    </source>
</reference>
<dbReference type="FunFam" id="3.30.160.60:FF:002343">
    <property type="entry name" value="Zinc finger protein 33A"/>
    <property type="match status" value="2"/>
</dbReference>
<dbReference type="InterPro" id="IPR036051">
    <property type="entry name" value="KRAB_dom_sf"/>
</dbReference>
<dbReference type="InterPro" id="IPR013087">
    <property type="entry name" value="Znf_C2H2_type"/>
</dbReference>
<feature type="domain" description="C2H2-type" evidence="12">
    <location>
        <begin position="221"/>
        <end position="248"/>
    </location>
</feature>
<comment type="subcellular location">
    <subcellularLocation>
        <location evidence="1">Nucleus</location>
    </subcellularLocation>
</comment>
<keyword evidence="4" id="KW-0677">Repeat</keyword>
<dbReference type="GO" id="GO:0008270">
    <property type="term" value="F:zinc ion binding"/>
    <property type="evidence" value="ECO:0007669"/>
    <property type="project" value="UniProtKB-KW"/>
</dbReference>
<dbReference type="InterPro" id="IPR036236">
    <property type="entry name" value="Znf_C2H2_sf"/>
</dbReference>
<dbReference type="Proteomes" id="UP000695026">
    <property type="component" value="Unplaced"/>
</dbReference>
<name>A0A9F5J5B6_PYTBI</name>
<evidence type="ECO:0000256" key="7">
    <source>
        <dbReference type="ARBA" id="ARBA00023015"/>
    </source>
</evidence>
<evidence type="ECO:0000256" key="4">
    <source>
        <dbReference type="ARBA" id="ARBA00022737"/>
    </source>
</evidence>
<dbReference type="Gene3D" id="6.10.140.140">
    <property type="match status" value="1"/>
</dbReference>
<keyword evidence="5 11" id="KW-0863">Zinc-finger</keyword>
<evidence type="ECO:0000313" key="15">
    <source>
        <dbReference type="RefSeq" id="XP_025032982.1"/>
    </source>
</evidence>
<dbReference type="SMART" id="SM00355">
    <property type="entry name" value="ZnF_C2H2"/>
    <property type="match status" value="8"/>
</dbReference>
<dbReference type="RefSeq" id="XP_025032982.1">
    <property type="nucleotide sequence ID" value="XM_025177214.1"/>
</dbReference>
<feature type="domain" description="C2H2-type" evidence="12">
    <location>
        <begin position="193"/>
        <end position="220"/>
    </location>
</feature>
<feature type="domain" description="C2H2-type" evidence="12">
    <location>
        <begin position="305"/>
        <end position="332"/>
    </location>
</feature>
<dbReference type="PROSITE" id="PS50157">
    <property type="entry name" value="ZINC_FINGER_C2H2_2"/>
    <property type="match status" value="8"/>
</dbReference>
<protein>
    <submittedName>
        <fullName evidence="15">Zinc finger protein 454-like isoform X1</fullName>
    </submittedName>
</protein>
<dbReference type="CDD" id="cd07765">
    <property type="entry name" value="KRAB_A-box"/>
    <property type="match status" value="1"/>
</dbReference>
<dbReference type="GO" id="GO:0000978">
    <property type="term" value="F:RNA polymerase II cis-regulatory region sequence-specific DNA binding"/>
    <property type="evidence" value="ECO:0007669"/>
    <property type="project" value="TreeGrafter"/>
</dbReference>
<dbReference type="GO" id="GO:0000981">
    <property type="term" value="F:DNA-binding transcription factor activity, RNA polymerase II-specific"/>
    <property type="evidence" value="ECO:0007669"/>
    <property type="project" value="TreeGrafter"/>
</dbReference>
<dbReference type="PANTHER" id="PTHR23235:SF178">
    <property type="entry name" value="C2H2-TYPE DOMAIN-CONTAINING PROTEIN-RELATED"/>
    <property type="match status" value="1"/>
</dbReference>
<dbReference type="Gene3D" id="3.30.160.60">
    <property type="entry name" value="Classic Zinc Finger"/>
    <property type="match status" value="8"/>
</dbReference>
<keyword evidence="7" id="KW-0805">Transcription regulation</keyword>
<accession>A0A9F5J5B6</accession>
<evidence type="ECO:0000256" key="6">
    <source>
        <dbReference type="ARBA" id="ARBA00022833"/>
    </source>
</evidence>
<keyword evidence="6" id="KW-0862">Zinc</keyword>